<feature type="region of interest" description="Disordered" evidence="10">
    <location>
        <begin position="368"/>
        <end position="391"/>
    </location>
</feature>
<evidence type="ECO:0000256" key="2">
    <source>
        <dbReference type="ARBA" id="ARBA00004300"/>
    </source>
</evidence>
<keyword evidence="7" id="KW-0966">Cell projection</keyword>
<feature type="region of interest" description="Disordered" evidence="10">
    <location>
        <begin position="249"/>
        <end position="293"/>
    </location>
</feature>
<reference evidence="11" key="1">
    <citation type="journal article" date="2022" name="bioRxiv">
        <title>Sequencing and chromosome-scale assembly of the giantPleurodeles waltlgenome.</title>
        <authorList>
            <person name="Brown T."/>
            <person name="Elewa A."/>
            <person name="Iarovenko S."/>
            <person name="Subramanian E."/>
            <person name="Araus A.J."/>
            <person name="Petzold A."/>
            <person name="Susuki M."/>
            <person name="Suzuki K.-i.T."/>
            <person name="Hayashi T."/>
            <person name="Toyoda A."/>
            <person name="Oliveira C."/>
            <person name="Osipova E."/>
            <person name="Leigh N.D."/>
            <person name="Simon A."/>
            <person name="Yun M.H."/>
        </authorList>
    </citation>
    <scope>NUCLEOTIDE SEQUENCE</scope>
    <source>
        <strain evidence="11">20211129_DDA</strain>
        <tissue evidence="11">Liver</tissue>
    </source>
</reference>
<keyword evidence="5" id="KW-0963">Cytoplasm</keyword>
<comment type="caution">
    <text evidence="11">The sequence shown here is derived from an EMBL/GenBank/DDBJ whole genome shotgun (WGS) entry which is preliminary data.</text>
</comment>
<feature type="compositionally biased region" description="Low complexity" evidence="10">
    <location>
        <begin position="373"/>
        <end position="384"/>
    </location>
</feature>
<feature type="region of interest" description="Disordered" evidence="10">
    <location>
        <begin position="178"/>
        <end position="198"/>
    </location>
</feature>
<evidence type="ECO:0000256" key="4">
    <source>
        <dbReference type="ARBA" id="ARBA00013872"/>
    </source>
</evidence>
<comment type="similarity">
    <text evidence="3">Belongs to the kizuna family.</text>
</comment>
<dbReference type="PANTHER" id="PTHR16299">
    <property type="entry name" value="CENTROSOMAL PROTEIN KIZUNA"/>
    <property type="match status" value="1"/>
</dbReference>
<sequence>MVEPVLTTGERKQRRPPAGSDYYQRIGALQLNLRDSEKRRLELERKLFDYSQSNRAISHLKYVKLKNSLKEICEWEKRAHRRNQEILQDCDRIEAHIMTLKTTTDKLQQMKSEYGKFKQMMLPTWKNSKQTFSDEKDKNSLQVLQAEKQAGINTSLSRGSYHPATIFMSRQMSDSSSIERFSIERKSSQPTKSFSIYDPNSCRQAAESSSMTDRCVIQTNGDMQCLNKSDKIDGKTSLQIRKTTSITSSISSEHELTHSADLESVTSNRSHSMEDEQSAKLGSQLHERLSPENRNKDLKYYNLSSKVEKVLAHEKPVINEERFEPSHPELFPGMQNSFNERPSDKPEAGEGNYLGLKVVLPLEHTQELDNESLESSSDLTVSVSDSDDDLTPVKHQMNVQHTDRVTEVTGSGHIKPEGKLGPSIISPLILRPTADLETSKIYFSEEGFFHFLQSVEDMVHQSSSERLQLYKGTSLSPTKLKELLSLSNKRMPLKEEDLEVCTTLVLHQFQMMLHSTLNRPEEAIVCSSRNADEKLNRYGIPIDSPSFLGRLYKHSLFLKEHNLLQKDDMAEMFNSLLAVGSDGRSSKIPLSPKKDLSEESEDVSSFHSHGSSCSLLSNLRDTSEIKQSDLKQLDSNRASKQGTQETDHPVPKTVVQSNKSLSEDENQIESINDVSELEQSPELHPGAFNVEDKGNHNLSSGASVSSSERSPLTRSEDKKKVVTNTKSKAFWGESDDSASDIEDVLRPQIQTTDGDDFDDFYD</sequence>
<feature type="compositionally biased region" description="Low complexity" evidence="10">
    <location>
        <begin position="699"/>
        <end position="710"/>
    </location>
</feature>
<dbReference type="GO" id="GO:0005813">
    <property type="term" value="C:centrosome"/>
    <property type="evidence" value="ECO:0007669"/>
    <property type="project" value="UniProtKB-SubCell"/>
</dbReference>
<dbReference type="Proteomes" id="UP001066276">
    <property type="component" value="Chromosome 5"/>
</dbReference>
<organism evidence="11 12">
    <name type="scientific">Pleurodeles waltl</name>
    <name type="common">Iberian ribbed newt</name>
    <dbReference type="NCBI Taxonomy" id="8319"/>
    <lineage>
        <taxon>Eukaryota</taxon>
        <taxon>Metazoa</taxon>
        <taxon>Chordata</taxon>
        <taxon>Craniata</taxon>
        <taxon>Vertebrata</taxon>
        <taxon>Euteleostomi</taxon>
        <taxon>Amphibia</taxon>
        <taxon>Batrachia</taxon>
        <taxon>Caudata</taxon>
        <taxon>Salamandroidea</taxon>
        <taxon>Salamandridae</taxon>
        <taxon>Pleurodelinae</taxon>
        <taxon>Pleurodeles</taxon>
    </lineage>
</organism>
<feature type="compositionally biased region" description="Basic and acidic residues" evidence="10">
    <location>
        <begin position="252"/>
        <end position="261"/>
    </location>
</feature>
<keyword evidence="12" id="KW-1185">Reference proteome</keyword>
<dbReference type="PANTHER" id="PTHR16299:SF2">
    <property type="entry name" value="CENTROSOMAL PROTEIN KIZUNA"/>
    <property type="match status" value="1"/>
</dbReference>
<evidence type="ECO:0000313" key="11">
    <source>
        <dbReference type="EMBL" id="KAJ1155748.1"/>
    </source>
</evidence>
<feature type="compositionally biased region" description="Polar residues" evidence="10">
    <location>
        <begin position="635"/>
        <end position="644"/>
    </location>
</feature>
<feature type="region of interest" description="Disordered" evidence="10">
    <location>
        <begin position="581"/>
        <end position="613"/>
    </location>
</feature>
<evidence type="ECO:0000256" key="7">
    <source>
        <dbReference type="ARBA" id="ARBA00023273"/>
    </source>
</evidence>
<evidence type="ECO:0000256" key="1">
    <source>
        <dbReference type="ARBA" id="ARBA00004120"/>
    </source>
</evidence>
<feature type="region of interest" description="Disordered" evidence="10">
    <location>
        <begin position="325"/>
        <end position="351"/>
    </location>
</feature>
<evidence type="ECO:0000313" key="12">
    <source>
        <dbReference type="Proteomes" id="UP001066276"/>
    </source>
</evidence>
<name>A0AAV7RY46_PLEWA</name>
<evidence type="ECO:0000256" key="10">
    <source>
        <dbReference type="SAM" id="MobiDB-lite"/>
    </source>
</evidence>
<keyword evidence="6" id="KW-0206">Cytoskeleton</keyword>
<evidence type="ECO:0000256" key="3">
    <source>
        <dbReference type="ARBA" id="ARBA00010767"/>
    </source>
</evidence>
<proteinExistence type="inferred from homology"/>
<gene>
    <name evidence="11" type="ORF">NDU88_008477</name>
</gene>
<protein>
    <recommendedName>
        <fullName evidence="4">Centrosomal protein kizuna</fullName>
    </recommendedName>
    <alternativeName>
        <fullName evidence="9">Polo-like kinase 1 substrate 1</fullName>
    </alternativeName>
</protein>
<comment type="function">
    <text evidence="8">Centrosomal protein required for establishing a robust mitotic centrosome architecture that can endure the forces that converge on the centrosomes during spindle formation. Required for stabilizing the expanded pericentriolar material around the centriole.</text>
</comment>
<feature type="compositionally biased region" description="Acidic residues" evidence="10">
    <location>
        <begin position="733"/>
        <end position="742"/>
    </location>
</feature>
<evidence type="ECO:0000256" key="6">
    <source>
        <dbReference type="ARBA" id="ARBA00023212"/>
    </source>
</evidence>
<dbReference type="EMBL" id="JANPWB010000009">
    <property type="protein sequence ID" value="KAJ1155748.1"/>
    <property type="molecule type" value="Genomic_DNA"/>
</dbReference>
<dbReference type="GO" id="GO:0007051">
    <property type="term" value="P:spindle organization"/>
    <property type="evidence" value="ECO:0007669"/>
    <property type="project" value="InterPro"/>
</dbReference>
<dbReference type="AlphaFoldDB" id="A0AAV7RY46"/>
<evidence type="ECO:0000256" key="8">
    <source>
        <dbReference type="ARBA" id="ARBA00024919"/>
    </source>
</evidence>
<evidence type="ECO:0000256" key="9">
    <source>
        <dbReference type="ARBA" id="ARBA00031153"/>
    </source>
</evidence>
<feature type="compositionally biased region" description="Acidic residues" evidence="10">
    <location>
        <begin position="753"/>
        <end position="762"/>
    </location>
</feature>
<accession>A0AAV7RY46</accession>
<feature type="region of interest" description="Disordered" evidence="10">
    <location>
        <begin position="627"/>
        <end position="762"/>
    </location>
</feature>
<comment type="subcellular location">
    <subcellularLocation>
        <location evidence="1">Cytoplasm</location>
        <location evidence="1">Cytoskeleton</location>
        <location evidence="1">Cilium basal body</location>
    </subcellularLocation>
    <subcellularLocation>
        <location evidence="2">Cytoplasm</location>
        <location evidence="2">Cytoskeleton</location>
        <location evidence="2">Microtubule organizing center</location>
        <location evidence="2">Centrosome</location>
    </subcellularLocation>
</comment>
<evidence type="ECO:0000256" key="5">
    <source>
        <dbReference type="ARBA" id="ARBA00022490"/>
    </source>
</evidence>
<dbReference type="InterPro" id="IPR026742">
    <property type="entry name" value="Centrosomal_kizuma"/>
</dbReference>